<dbReference type="EMBL" id="JBHSWD010000001">
    <property type="protein sequence ID" value="MFC6590871.1"/>
    <property type="molecule type" value="Genomic_DNA"/>
</dbReference>
<gene>
    <name evidence="7 10" type="primary">ispG</name>
    <name evidence="10" type="synonym">gcpE</name>
    <name evidence="10" type="ORF">ACFP81_01675</name>
</gene>
<keyword evidence="4 7" id="KW-0408">Iron</keyword>
<dbReference type="Pfam" id="PF26540">
    <property type="entry name" value="GcpE_C"/>
    <property type="match status" value="1"/>
</dbReference>
<comment type="catalytic activity">
    <reaction evidence="7">
        <text>(2E)-4-hydroxy-3-methylbut-2-enyl diphosphate + oxidized [flavodoxin] + H2O + 2 H(+) = 2-C-methyl-D-erythritol 2,4-cyclic diphosphate + reduced [flavodoxin]</text>
        <dbReference type="Rhea" id="RHEA:43604"/>
        <dbReference type="Rhea" id="RHEA-COMP:10622"/>
        <dbReference type="Rhea" id="RHEA-COMP:10623"/>
        <dbReference type="ChEBI" id="CHEBI:15377"/>
        <dbReference type="ChEBI" id="CHEBI:15378"/>
        <dbReference type="ChEBI" id="CHEBI:57618"/>
        <dbReference type="ChEBI" id="CHEBI:58210"/>
        <dbReference type="ChEBI" id="CHEBI:58483"/>
        <dbReference type="ChEBI" id="CHEBI:128753"/>
        <dbReference type="EC" id="1.17.7.3"/>
    </reaction>
</comment>
<evidence type="ECO:0000313" key="10">
    <source>
        <dbReference type="EMBL" id="MFC6590871.1"/>
    </source>
</evidence>
<dbReference type="InterPro" id="IPR058579">
    <property type="entry name" value="IspG_C"/>
</dbReference>
<comment type="similarity">
    <text evidence="7">Belongs to the IspG family.</text>
</comment>
<feature type="binding site" evidence="7">
    <location>
        <position position="372"/>
    </location>
    <ligand>
        <name>[4Fe-4S] cluster</name>
        <dbReference type="ChEBI" id="CHEBI:49883"/>
    </ligand>
</feature>
<keyword evidence="1 7" id="KW-0004">4Fe-4S</keyword>
<evidence type="ECO:0000256" key="7">
    <source>
        <dbReference type="HAMAP-Rule" id="MF_00159"/>
    </source>
</evidence>
<keyword evidence="2 7" id="KW-0479">Metal-binding</keyword>
<keyword evidence="11" id="KW-1185">Reference proteome</keyword>
<comment type="pathway">
    <text evidence="7">Isoprenoid biosynthesis; isopentenyl diphosphate biosynthesis via DXP pathway; isopentenyl diphosphate from 1-deoxy-D-xylulose 5-phosphate: step 5/6.</text>
</comment>
<name>A0ABW1YA47_9DEIO</name>
<dbReference type="RefSeq" id="WP_380081877.1">
    <property type="nucleotide sequence ID" value="NZ_JBHSWD010000001.1"/>
</dbReference>
<comment type="cofactor">
    <cofactor evidence="7">
        <name>[4Fe-4S] cluster</name>
        <dbReference type="ChEBI" id="CHEBI:49883"/>
    </cofactor>
    <text evidence="7">Binds 1 [4Fe-4S] cluster.</text>
</comment>
<feature type="domain" description="IspG C-terminal" evidence="9">
    <location>
        <begin position="316"/>
        <end position="417"/>
    </location>
</feature>
<dbReference type="Gene3D" id="3.30.413.10">
    <property type="entry name" value="Sulfite Reductase Hemoprotein, domain 1"/>
    <property type="match status" value="1"/>
</dbReference>
<comment type="caution">
    <text evidence="10">The sequence shown here is derived from an EMBL/GenBank/DDBJ whole genome shotgun (WGS) entry which is preliminary data.</text>
</comment>
<feature type="binding site" evidence="7">
    <location>
        <position position="322"/>
    </location>
    <ligand>
        <name>[4Fe-4S] cluster</name>
        <dbReference type="ChEBI" id="CHEBI:49883"/>
    </ligand>
</feature>
<evidence type="ECO:0000256" key="6">
    <source>
        <dbReference type="ARBA" id="ARBA00023229"/>
    </source>
</evidence>
<dbReference type="InterPro" id="IPR058578">
    <property type="entry name" value="IspG_TIM"/>
</dbReference>
<evidence type="ECO:0000256" key="5">
    <source>
        <dbReference type="ARBA" id="ARBA00023014"/>
    </source>
</evidence>
<dbReference type="Proteomes" id="UP001596297">
    <property type="component" value="Unassembled WGS sequence"/>
</dbReference>
<proteinExistence type="inferred from homology"/>
<dbReference type="Pfam" id="PF04551">
    <property type="entry name" value="GcpE"/>
    <property type="match status" value="1"/>
</dbReference>
<dbReference type="InterPro" id="IPR004588">
    <property type="entry name" value="IspG_bac-typ"/>
</dbReference>
<dbReference type="HAMAP" id="MF_00159">
    <property type="entry name" value="IspG"/>
    <property type="match status" value="1"/>
</dbReference>
<keyword evidence="3 7" id="KW-0560">Oxidoreductase</keyword>
<dbReference type="NCBIfam" id="TIGR00612">
    <property type="entry name" value="ispG_gcpE"/>
    <property type="match status" value="1"/>
</dbReference>
<evidence type="ECO:0000256" key="1">
    <source>
        <dbReference type="ARBA" id="ARBA00022485"/>
    </source>
</evidence>
<dbReference type="PANTHER" id="PTHR30454">
    <property type="entry name" value="4-HYDROXY-3-METHYLBUT-2-EN-1-YL DIPHOSPHATE SYNTHASE"/>
    <property type="match status" value="1"/>
</dbReference>
<evidence type="ECO:0000256" key="2">
    <source>
        <dbReference type="ARBA" id="ARBA00022723"/>
    </source>
</evidence>
<evidence type="ECO:0000256" key="4">
    <source>
        <dbReference type="ARBA" id="ARBA00023004"/>
    </source>
</evidence>
<dbReference type="PIRSF" id="PIRSF004640">
    <property type="entry name" value="IspG"/>
    <property type="match status" value="1"/>
</dbReference>
<sequence length="429" mass="46126">MSFESLPQLSLDGVESTTLPAFAVPVRRQTVSVNVGGVMVGSAHPVVVQSMTNTHTADAEATAIQAAQLARAGSELVRVTVNTAEAAAAIPELVQRLQDLGLSVPLVGDFHYNGHILLREFPQAARLLAKYRINPGNVGAGQRHDQNFASIIEVAKEYGKPVRIGVNWGSLDQQVLARLMDENALKPSPKSPTQVTIDAMVVSALESAAYAERLGLAHDQIIISVKVSSAPELWAVYRQLAGLCDYPLHLGLTEAGMGMKGMVATSVALAPLLTEGIGDTIRVSLTPEPGAPRKLEVEVAQQILQSLGIRQFLPQVTSCPGCGRTTSTFFQSLAQKIQDYIRDQMPEWKERYPGVEEMQVAVMGCVVNGPGESKHAHIGISLPGTGEDPRAPVYRDGELLTTLKGPHIAEEFQALLEQYVQERYGAGRS</sequence>
<evidence type="ECO:0000259" key="8">
    <source>
        <dbReference type="Pfam" id="PF04551"/>
    </source>
</evidence>
<keyword evidence="6 7" id="KW-0414">Isoprene biosynthesis</keyword>
<protein>
    <recommendedName>
        <fullName evidence="7">4-hydroxy-3-methylbut-2-en-1-yl diphosphate synthase (flavodoxin)</fullName>
        <ecNumber evidence="7">1.17.7.3</ecNumber>
    </recommendedName>
    <alternativeName>
        <fullName evidence="7">1-hydroxy-2-methyl-2-(E)-butenyl 4-diphosphate synthase</fullName>
    </alternativeName>
</protein>
<feature type="binding site" evidence="7">
    <location>
        <position position="365"/>
    </location>
    <ligand>
        <name>[4Fe-4S] cluster</name>
        <dbReference type="ChEBI" id="CHEBI:49883"/>
    </ligand>
</feature>
<keyword evidence="5 7" id="KW-0411">Iron-sulfur</keyword>
<reference evidence="11" key="1">
    <citation type="journal article" date="2019" name="Int. J. Syst. Evol. Microbiol.">
        <title>The Global Catalogue of Microorganisms (GCM) 10K type strain sequencing project: providing services to taxonomists for standard genome sequencing and annotation.</title>
        <authorList>
            <consortium name="The Broad Institute Genomics Platform"/>
            <consortium name="The Broad Institute Genome Sequencing Center for Infectious Disease"/>
            <person name="Wu L."/>
            <person name="Ma J."/>
        </authorList>
    </citation>
    <scope>NUCLEOTIDE SEQUENCE [LARGE SCALE GENOMIC DNA]</scope>
    <source>
        <strain evidence="11">CGMCC 1.15772</strain>
    </source>
</reference>
<comment type="function">
    <text evidence="7">Converts 2C-methyl-D-erythritol 2,4-cyclodiphosphate (ME-2,4cPP) into 1-hydroxy-2-methyl-2-(E)-butenyl 4-diphosphate.</text>
</comment>
<dbReference type="InterPro" id="IPR016425">
    <property type="entry name" value="IspG_bac"/>
</dbReference>
<accession>A0ABW1YA47</accession>
<evidence type="ECO:0000259" key="9">
    <source>
        <dbReference type="Pfam" id="PF26540"/>
    </source>
</evidence>
<organism evidence="10 11">
    <name type="scientific">Deinococcus lacus</name>
    <dbReference type="NCBI Taxonomy" id="392561"/>
    <lineage>
        <taxon>Bacteria</taxon>
        <taxon>Thermotogati</taxon>
        <taxon>Deinococcota</taxon>
        <taxon>Deinococci</taxon>
        <taxon>Deinococcales</taxon>
        <taxon>Deinococcaceae</taxon>
        <taxon>Deinococcus</taxon>
    </lineage>
</organism>
<dbReference type="EC" id="1.17.7.3" evidence="7"/>
<dbReference type="InterPro" id="IPR011005">
    <property type="entry name" value="Dihydropteroate_synth-like_sf"/>
</dbReference>
<feature type="binding site" evidence="7">
    <location>
        <position position="319"/>
    </location>
    <ligand>
        <name>[4Fe-4S] cluster</name>
        <dbReference type="ChEBI" id="CHEBI:49883"/>
    </ligand>
</feature>
<dbReference type="PANTHER" id="PTHR30454:SF0">
    <property type="entry name" value="4-HYDROXY-3-METHYLBUT-2-EN-1-YL DIPHOSPHATE SYNTHASE (FERREDOXIN), CHLOROPLASTIC"/>
    <property type="match status" value="1"/>
</dbReference>
<evidence type="ECO:0000256" key="3">
    <source>
        <dbReference type="ARBA" id="ARBA00023002"/>
    </source>
</evidence>
<feature type="domain" description="IspG TIM-barrel" evidence="8">
    <location>
        <begin position="30"/>
        <end position="300"/>
    </location>
</feature>
<evidence type="ECO:0000313" key="11">
    <source>
        <dbReference type="Proteomes" id="UP001596297"/>
    </source>
</evidence>
<dbReference type="Gene3D" id="3.20.20.20">
    <property type="entry name" value="Dihydropteroate synthase-like"/>
    <property type="match status" value="1"/>
</dbReference>
<dbReference type="GO" id="GO:0046429">
    <property type="term" value="F:4-hydroxy-3-methylbut-2-en-1-yl diphosphate synthase activity (ferredoxin)"/>
    <property type="evidence" value="ECO:0007669"/>
    <property type="project" value="UniProtKB-EC"/>
</dbReference>
<dbReference type="InterPro" id="IPR045854">
    <property type="entry name" value="NO2/SO3_Rdtase_4Fe4S_sf"/>
</dbReference>
<dbReference type="NCBIfam" id="NF001540">
    <property type="entry name" value="PRK00366.1"/>
    <property type="match status" value="1"/>
</dbReference>